<name>A0A101J1I6_9EURY</name>
<sequence length="25" mass="2991">MSEDLVVQLREMMDFPAETECIEFK</sequence>
<comment type="caution">
    <text evidence="1">The sequence shown here is derived from an EMBL/GenBank/DDBJ whole genome shotgun (WGS) entry which is preliminary data.</text>
</comment>
<reference evidence="2" key="1">
    <citation type="journal article" date="2015" name="MBio">
        <title>Genome-Resolved Metagenomic Analysis Reveals Roles for Candidate Phyla and Other Microbial Community Members in Biogeochemical Transformations in Oil Reservoirs.</title>
        <authorList>
            <person name="Hu P."/>
            <person name="Tom L."/>
            <person name="Singh A."/>
            <person name="Thomas B.C."/>
            <person name="Baker B.J."/>
            <person name="Piceno Y.M."/>
            <person name="Andersen G.L."/>
            <person name="Banfield J.F."/>
        </authorList>
    </citation>
    <scope>NUCLEOTIDE SEQUENCE [LARGE SCALE GENOMIC DNA]</scope>
</reference>
<dbReference type="AlphaFoldDB" id="A0A101J1I6"/>
<feature type="non-terminal residue" evidence="1">
    <location>
        <position position="25"/>
    </location>
</feature>
<proteinExistence type="predicted"/>
<accession>A0A101J1I6</accession>
<evidence type="ECO:0000313" key="2">
    <source>
        <dbReference type="Proteomes" id="UP000054598"/>
    </source>
</evidence>
<organism evidence="1 2">
    <name type="scientific">Methanoculleus marisnigri</name>
    <dbReference type="NCBI Taxonomy" id="2198"/>
    <lineage>
        <taxon>Archaea</taxon>
        <taxon>Methanobacteriati</taxon>
        <taxon>Methanobacteriota</taxon>
        <taxon>Stenosarchaea group</taxon>
        <taxon>Methanomicrobia</taxon>
        <taxon>Methanomicrobiales</taxon>
        <taxon>Methanomicrobiaceae</taxon>
        <taxon>Methanoculleus</taxon>
    </lineage>
</organism>
<dbReference type="EMBL" id="LGHE01000015">
    <property type="protein sequence ID" value="KUL05315.1"/>
    <property type="molecule type" value="Genomic_DNA"/>
</dbReference>
<dbReference type="Proteomes" id="UP000054598">
    <property type="component" value="Unassembled WGS sequence"/>
</dbReference>
<evidence type="ECO:0000313" key="1">
    <source>
        <dbReference type="EMBL" id="KUL05315.1"/>
    </source>
</evidence>
<gene>
    <name evidence="1" type="ORF">XE10_0243</name>
</gene>
<protein>
    <submittedName>
        <fullName evidence="1">Uncharacterized protein</fullName>
    </submittedName>
</protein>